<feature type="transmembrane region" description="Helical" evidence="6">
    <location>
        <begin position="308"/>
        <end position="326"/>
    </location>
</feature>
<keyword evidence="5 6" id="KW-0472">Membrane</keyword>
<dbReference type="Pfam" id="PF07690">
    <property type="entry name" value="MFS_1"/>
    <property type="match status" value="1"/>
</dbReference>
<evidence type="ECO:0000256" key="3">
    <source>
        <dbReference type="ARBA" id="ARBA00022692"/>
    </source>
</evidence>
<keyword evidence="9" id="KW-1185">Reference proteome</keyword>
<evidence type="ECO:0000313" key="9">
    <source>
        <dbReference type="Proteomes" id="UP001209540"/>
    </source>
</evidence>
<feature type="transmembrane region" description="Helical" evidence="6">
    <location>
        <begin position="399"/>
        <end position="417"/>
    </location>
</feature>
<feature type="transmembrane region" description="Helical" evidence="6">
    <location>
        <begin position="133"/>
        <end position="153"/>
    </location>
</feature>
<evidence type="ECO:0000256" key="2">
    <source>
        <dbReference type="ARBA" id="ARBA00022448"/>
    </source>
</evidence>
<keyword evidence="4 6" id="KW-1133">Transmembrane helix</keyword>
<dbReference type="Proteomes" id="UP001209540">
    <property type="component" value="Unassembled WGS sequence"/>
</dbReference>
<protein>
    <submittedName>
        <fullName evidence="8">Chloramphenicol resistance protein</fullName>
    </submittedName>
</protein>
<dbReference type="AlphaFoldDB" id="A0AAD5JMD8"/>
<comment type="caution">
    <text evidence="8">The sequence shown here is derived from an EMBL/GenBank/DDBJ whole genome shotgun (WGS) entry which is preliminary data.</text>
</comment>
<dbReference type="EMBL" id="JAIXMP010000054">
    <property type="protein sequence ID" value="KAI9245099.1"/>
    <property type="molecule type" value="Genomic_DNA"/>
</dbReference>
<feature type="transmembrane region" description="Helical" evidence="6">
    <location>
        <begin position="332"/>
        <end position="352"/>
    </location>
</feature>
<reference evidence="8" key="1">
    <citation type="journal article" date="2022" name="IScience">
        <title>Evolution of zygomycete secretomes and the origins of terrestrial fungal ecologies.</title>
        <authorList>
            <person name="Chang Y."/>
            <person name="Wang Y."/>
            <person name="Mondo S."/>
            <person name="Ahrendt S."/>
            <person name="Andreopoulos W."/>
            <person name="Barry K."/>
            <person name="Beard J."/>
            <person name="Benny G.L."/>
            <person name="Blankenship S."/>
            <person name="Bonito G."/>
            <person name="Cuomo C."/>
            <person name="Desiro A."/>
            <person name="Gervers K.A."/>
            <person name="Hundley H."/>
            <person name="Kuo A."/>
            <person name="LaButti K."/>
            <person name="Lang B.F."/>
            <person name="Lipzen A."/>
            <person name="O'Donnell K."/>
            <person name="Pangilinan J."/>
            <person name="Reynolds N."/>
            <person name="Sandor L."/>
            <person name="Smith M.E."/>
            <person name="Tsang A."/>
            <person name="Grigoriev I.V."/>
            <person name="Stajich J.E."/>
            <person name="Spatafora J.W."/>
        </authorList>
    </citation>
    <scope>NUCLEOTIDE SEQUENCE</scope>
    <source>
        <strain evidence="8">RSA 2281</strain>
    </source>
</reference>
<evidence type="ECO:0000256" key="1">
    <source>
        <dbReference type="ARBA" id="ARBA00004141"/>
    </source>
</evidence>
<evidence type="ECO:0000256" key="4">
    <source>
        <dbReference type="ARBA" id="ARBA00022989"/>
    </source>
</evidence>
<dbReference type="GO" id="GO:0005886">
    <property type="term" value="C:plasma membrane"/>
    <property type="evidence" value="ECO:0007669"/>
    <property type="project" value="TreeGrafter"/>
</dbReference>
<name>A0AAD5JMD8_9FUNG</name>
<evidence type="ECO:0000313" key="8">
    <source>
        <dbReference type="EMBL" id="KAI9245099.1"/>
    </source>
</evidence>
<evidence type="ECO:0000259" key="7">
    <source>
        <dbReference type="PROSITE" id="PS50850"/>
    </source>
</evidence>
<dbReference type="InterPro" id="IPR036259">
    <property type="entry name" value="MFS_trans_sf"/>
</dbReference>
<feature type="transmembrane region" description="Helical" evidence="6">
    <location>
        <begin position="210"/>
        <end position="235"/>
    </location>
</feature>
<gene>
    <name evidence="8" type="ORF">BDA99DRAFT_472297</name>
</gene>
<dbReference type="FunFam" id="1.20.1250.20:FF:000172">
    <property type="entry name" value="MFS multidrug resistance transporter"/>
    <property type="match status" value="1"/>
</dbReference>
<feature type="transmembrane region" description="Helical" evidence="6">
    <location>
        <begin position="247"/>
        <end position="265"/>
    </location>
</feature>
<feature type="domain" description="Major facilitator superfamily (MFS) profile" evidence="7">
    <location>
        <begin position="1"/>
        <end position="421"/>
    </location>
</feature>
<comment type="subcellular location">
    <subcellularLocation>
        <location evidence="1">Membrane</location>
        <topology evidence="1">Multi-pass membrane protein</topology>
    </subcellularLocation>
</comment>
<reference evidence="8" key="2">
    <citation type="submission" date="2023-02" db="EMBL/GenBank/DDBJ databases">
        <authorList>
            <consortium name="DOE Joint Genome Institute"/>
            <person name="Mondo S.J."/>
            <person name="Chang Y."/>
            <person name="Wang Y."/>
            <person name="Ahrendt S."/>
            <person name="Andreopoulos W."/>
            <person name="Barry K."/>
            <person name="Beard J."/>
            <person name="Benny G.L."/>
            <person name="Blankenship S."/>
            <person name="Bonito G."/>
            <person name="Cuomo C."/>
            <person name="Desiro A."/>
            <person name="Gervers K.A."/>
            <person name="Hundley H."/>
            <person name="Kuo A."/>
            <person name="LaButti K."/>
            <person name="Lang B.F."/>
            <person name="Lipzen A."/>
            <person name="O'Donnell K."/>
            <person name="Pangilinan J."/>
            <person name="Reynolds N."/>
            <person name="Sandor L."/>
            <person name="Smith M.W."/>
            <person name="Tsang A."/>
            <person name="Grigoriev I.V."/>
            <person name="Stajich J.E."/>
            <person name="Spatafora J.W."/>
        </authorList>
    </citation>
    <scope>NUCLEOTIDE SEQUENCE</scope>
    <source>
        <strain evidence="8">RSA 2281</strain>
    </source>
</reference>
<feature type="transmembrane region" description="Helical" evidence="6">
    <location>
        <begin position="45"/>
        <end position="68"/>
    </location>
</feature>
<accession>A0AAD5JMD8</accession>
<sequence length="432" mass="48428">MGNIERELSVTSQQVNLSVTVFMIFQAISPSFWSSLADSHGRRPIYLYTLFIYILACIGVALCQNYWWLLTFRMLQAFGSSSVIAIGAGTISDITTPAERGGYIGWFSLGWNLGPLVGPALGGFLSEFLGWRWIFWISAVVCSIHWMILGFILPETLRTLVGTDGSGSDSDTEKKITPTTPKHTSNTKLSICRILALPFQPLIYAKEKDILALLILYSAQYAACYAITTSLPYLFTRMYSLTESQIGASYLANGFGCIVGAMVQGRMLNRNYQKMLQQIDPPPIEADQDQYHQLDNLPIEHARLRMSWIHALISNLIIACYGWCLYLKAHLAIILVLHFVLGFTSQVIFNAVQTLLVDLFPERSASVTATNNVFRCLFGAMSTVLVLPSIQYIGVGWTFVIISLIVLISRIALYLELKRGASWRRQRMERTL</sequence>
<dbReference type="Gene3D" id="1.20.1250.20">
    <property type="entry name" value="MFS general substrate transporter like domains"/>
    <property type="match status" value="1"/>
</dbReference>
<evidence type="ECO:0000256" key="6">
    <source>
        <dbReference type="SAM" id="Phobius"/>
    </source>
</evidence>
<dbReference type="PANTHER" id="PTHR23502">
    <property type="entry name" value="MAJOR FACILITATOR SUPERFAMILY"/>
    <property type="match status" value="1"/>
</dbReference>
<keyword evidence="3 6" id="KW-0812">Transmembrane</keyword>
<dbReference type="PANTHER" id="PTHR23502:SF51">
    <property type="entry name" value="QUINIDINE RESISTANCE PROTEIN 1-RELATED"/>
    <property type="match status" value="1"/>
</dbReference>
<feature type="transmembrane region" description="Helical" evidence="6">
    <location>
        <begin position="15"/>
        <end position="33"/>
    </location>
</feature>
<feature type="transmembrane region" description="Helical" evidence="6">
    <location>
        <begin position="103"/>
        <end position="121"/>
    </location>
</feature>
<dbReference type="GO" id="GO:0022857">
    <property type="term" value="F:transmembrane transporter activity"/>
    <property type="evidence" value="ECO:0007669"/>
    <property type="project" value="InterPro"/>
</dbReference>
<evidence type="ECO:0000256" key="5">
    <source>
        <dbReference type="ARBA" id="ARBA00023136"/>
    </source>
</evidence>
<dbReference type="InterPro" id="IPR020846">
    <property type="entry name" value="MFS_dom"/>
</dbReference>
<keyword evidence="2" id="KW-0813">Transport</keyword>
<dbReference type="PROSITE" id="PS50850">
    <property type="entry name" value="MFS"/>
    <property type="match status" value="1"/>
</dbReference>
<dbReference type="Gene3D" id="1.20.1720.10">
    <property type="entry name" value="Multidrug resistance protein D"/>
    <property type="match status" value="1"/>
</dbReference>
<dbReference type="SUPFAM" id="SSF103473">
    <property type="entry name" value="MFS general substrate transporter"/>
    <property type="match status" value="1"/>
</dbReference>
<dbReference type="InterPro" id="IPR011701">
    <property type="entry name" value="MFS"/>
</dbReference>
<proteinExistence type="predicted"/>
<organism evidence="8 9">
    <name type="scientific">Phascolomyces articulosus</name>
    <dbReference type="NCBI Taxonomy" id="60185"/>
    <lineage>
        <taxon>Eukaryota</taxon>
        <taxon>Fungi</taxon>
        <taxon>Fungi incertae sedis</taxon>
        <taxon>Mucoromycota</taxon>
        <taxon>Mucoromycotina</taxon>
        <taxon>Mucoromycetes</taxon>
        <taxon>Mucorales</taxon>
        <taxon>Lichtheimiaceae</taxon>
        <taxon>Phascolomyces</taxon>
    </lineage>
</organism>